<dbReference type="Proteomes" id="UP000499080">
    <property type="component" value="Unassembled WGS sequence"/>
</dbReference>
<proteinExistence type="predicted"/>
<protein>
    <submittedName>
        <fullName evidence="1">Uncharacterized protein</fullName>
    </submittedName>
</protein>
<name>A0A4Y2KLR1_ARAVE</name>
<gene>
    <name evidence="1" type="ORF">AVEN_223704_1</name>
</gene>
<dbReference type="AlphaFoldDB" id="A0A4Y2KLR1"/>
<evidence type="ECO:0000313" key="1">
    <source>
        <dbReference type="EMBL" id="GBN03002.1"/>
    </source>
</evidence>
<organism evidence="1 2">
    <name type="scientific">Araneus ventricosus</name>
    <name type="common">Orbweaver spider</name>
    <name type="synonym">Epeira ventricosa</name>
    <dbReference type="NCBI Taxonomy" id="182803"/>
    <lineage>
        <taxon>Eukaryota</taxon>
        <taxon>Metazoa</taxon>
        <taxon>Ecdysozoa</taxon>
        <taxon>Arthropoda</taxon>
        <taxon>Chelicerata</taxon>
        <taxon>Arachnida</taxon>
        <taxon>Araneae</taxon>
        <taxon>Araneomorphae</taxon>
        <taxon>Entelegynae</taxon>
        <taxon>Araneoidea</taxon>
        <taxon>Araneidae</taxon>
        <taxon>Araneus</taxon>
    </lineage>
</organism>
<comment type="caution">
    <text evidence="1">The sequence shown here is derived from an EMBL/GenBank/DDBJ whole genome shotgun (WGS) entry which is preliminary data.</text>
</comment>
<reference evidence="1 2" key="1">
    <citation type="journal article" date="2019" name="Sci. Rep.">
        <title>Orb-weaving spider Araneus ventricosus genome elucidates the spidroin gene catalogue.</title>
        <authorList>
            <person name="Kono N."/>
            <person name="Nakamura H."/>
            <person name="Ohtoshi R."/>
            <person name="Moran D.A.P."/>
            <person name="Shinohara A."/>
            <person name="Yoshida Y."/>
            <person name="Fujiwara M."/>
            <person name="Mori M."/>
            <person name="Tomita M."/>
            <person name="Arakawa K."/>
        </authorList>
    </citation>
    <scope>NUCLEOTIDE SEQUENCE [LARGE SCALE GENOMIC DNA]</scope>
</reference>
<keyword evidence="2" id="KW-1185">Reference proteome</keyword>
<evidence type="ECO:0000313" key="2">
    <source>
        <dbReference type="Proteomes" id="UP000499080"/>
    </source>
</evidence>
<accession>A0A4Y2KLR1</accession>
<sequence>MFNLTLLKIPIKEKVESWLNLEFFQIVTHSFMHPQNNSDCRKISGRVIYVKSGLCLMDANVRPHRAKLVFNYFEDQVQEQCFSTVADWSGCQLARWQVGPLRHKSIWALRMCMYQRERKGFFF</sequence>
<dbReference type="EMBL" id="BGPR01004755">
    <property type="protein sequence ID" value="GBN03002.1"/>
    <property type="molecule type" value="Genomic_DNA"/>
</dbReference>